<reference evidence="14" key="1">
    <citation type="journal article" date="2019" name="Int. J. Syst. Evol. Microbiol.">
        <title>The Global Catalogue of Microorganisms (GCM) 10K type strain sequencing project: providing services to taxonomists for standard genome sequencing and annotation.</title>
        <authorList>
            <consortium name="The Broad Institute Genomics Platform"/>
            <consortium name="The Broad Institute Genome Sequencing Center for Infectious Disease"/>
            <person name="Wu L."/>
            <person name="Ma J."/>
        </authorList>
    </citation>
    <scope>NUCLEOTIDE SEQUENCE [LARGE SCALE GENOMIC DNA]</scope>
    <source>
        <strain evidence="14">CGMCC 4.1621</strain>
    </source>
</reference>
<dbReference type="NCBIfam" id="TIGR00693">
    <property type="entry name" value="thiE"/>
    <property type="match status" value="1"/>
</dbReference>
<feature type="binding site" evidence="9">
    <location>
        <position position="74"/>
    </location>
    <ligand>
        <name>Mg(2+)</name>
        <dbReference type="ChEBI" id="CHEBI:18420"/>
    </ligand>
</feature>
<comment type="function">
    <text evidence="9">Condenses 4-methyl-5-(beta-hydroxyethyl)thiazole monophosphate (THZ-P) and 2-methyl-4-amino-5-hydroxymethyl pyrimidine pyrophosphate (HMP-PP) to form thiamine monophosphate (TMP).</text>
</comment>
<keyword evidence="14" id="KW-1185">Reference proteome</keyword>
<dbReference type="InterPro" id="IPR022998">
    <property type="entry name" value="ThiamineP_synth_TenI"/>
</dbReference>
<dbReference type="GO" id="GO:0004789">
    <property type="term" value="F:thiamine-phosphate diphosphorylase activity"/>
    <property type="evidence" value="ECO:0007669"/>
    <property type="project" value="UniProtKB-EC"/>
</dbReference>
<keyword evidence="2 9" id="KW-0808">Transferase</keyword>
<organism evidence="13 14">
    <name type="scientific">Halobacillus seohaensis</name>
    <dbReference type="NCBI Taxonomy" id="447421"/>
    <lineage>
        <taxon>Bacteria</taxon>
        <taxon>Bacillati</taxon>
        <taxon>Bacillota</taxon>
        <taxon>Bacilli</taxon>
        <taxon>Bacillales</taxon>
        <taxon>Bacillaceae</taxon>
        <taxon>Halobacillus</taxon>
    </lineage>
</organism>
<evidence type="ECO:0000256" key="8">
    <source>
        <dbReference type="ARBA" id="ARBA00047883"/>
    </source>
</evidence>
<evidence type="ECO:0000256" key="10">
    <source>
        <dbReference type="RuleBase" id="RU003826"/>
    </source>
</evidence>
<dbReference type="CDD" id="cd00564">
    <property type="entry name" value="TMP_TenI"/>
    <property type="match status" value="1"/>
</dbReference>
<evidence type="ECO:0000256" key="11">
    <source>
        <dbReference type="RuleBase" id="RU004253"/>
    </source>
</evidence>
<dbReference type="InterPro" id="IPR036206">
    <property type="entry name" value="ThiamineP_synth_sf"/>
</dbReference>
<feature type="binding site" evidence="9">
    <location>
        <position position="93"/>
    </location>
    <ligand>
        <name>Mg(2+)</name>
        <dbReference type="ChEBI" id="CHEBI:18420"/>
    </ligand>
</feature>
<evidence type="ECO:0000313" key="14">
    <source>
        <dbReference type="Proteomes" id="UP001596410"/>
    </source>
</evidence>
<evidence type="ECO:0000256" key="1">
    <source>
        <dbReference type="ARBA" id="ARBA00005165"/>
    </source>
</evidence>
<dbReference type="InterPro" id="IPR034291">
    <property type="entry name" value="TMP_synthase"/>
</dbReference>
<comment type="catalytic activity">
    <reaction evidence="7 9 10">
        <text>2-(2-carboxy-4-methylthiazol-5-yl)ethyl phosphate + 4-amino-2-methyl-5-(diphosphooxymethyl)pyrimidine + 2 H(+) = thiamine phosphate + CO2 + diphosphate</text>
        <dbReference type="Rhea" id="RHEA:47848"/>
        <dbReference type="ChEBI" id="CHEBI:15378"/>
        <dbReference type="ChEBI" id="CHEBI:16526"/>
        <dbReference type="ChEBI" id="CHEBI:33019"/>
        <dbReference type="ChEBI" id="CHEBI:37575"/>
        <dbReference type="ChEBI" id="CHEBI:57841"/>
        <dbReference type="ChEBI" id="CHEBI:62890"/>
        <dbReference type="EC" id="2.5.1.3"/>
    </reaction>
</comment>
<feature type="binding site" evidence="9">
    <location>
        <position position="73"/>
    </location>
    <ligand>
        <name>4-amino-2-methyl-5-(diphosphooxymethyl)pyrimidine</name>
        <dbReference type="ChEBI" id="CHEBI:57841"/>
    </ligand>
</feature>
<gene>
    <name evidence="9 13" type="primary">thiE</name>
    <name evidence="13" type="ORF">ACFQIC_03455</name>
</gene>
<keyword evidence="5 9" id="KW-0784">Thiamine biosynthesis</keyword>
<feature type="binding site" evidence="9">
    <location>
        <begin position="137"/>
        <end position="139"/>
    </location>
    <ligand>
        <name>2-[(2R,5Z)-2-carboxy-4-methylthiazol-5(2H)-ylidene]ethyl phosphate</name>
        <dbReference type="ChEBI" id="CHEBI:62899"/>
    </ligand>
</feature>
<dbReference type="Proteomes" id="UP001596410">
    <property type="component" value="Unassembled WGS sequence"/>
</dbReference>
<dbReference type="HAMAP" id="MF_00097">
    <property type="entry name" value="TMP_synthase"/>
    <property type="match status" value="1"/>
</dbReference>
<proteinExistence type="inferred from homology"/>
<feature type="binding site" evidence="9">
    <location>
        <position position="111"/>
    </location>
    <ligand>
        <name>4-amino-2-methyl-5-(diphosphooxymethyl)pyrimidine</name>
        <dbReference type="ChEBI" id="CHEBI:57841"/>
    </ligand>
</feature>
<feature type="binding site" evidence="9">
    <location>
        <begin position="38"/>
        <end position="42"/>
    </location>
    <ligand>
        <name>4-amino-2-methyl-5-(diphosphooxymethyl)pyrimidine</name>
        <dbReference type="ChEBI" id="CHEBI:57841"/>
    </ligand>
</feature>
<dbReference type="Gene3D" id="3.20.20.70">
    <property type="entry name" value="Aldolase class I"/>
    <property type="match status" value="1"/>
</dbReference>
<dbReference type="PANTHER" id="PTHR20857">
    <property type="entry name" value="THIAMINE-PHOSPHATE PYROPHOSPHORYLASE"/>
    <property type="match status" value="1"/>
</dbReference>
<evidence type="ECO:0000256" key="5">
    <source>
        <dbReference type="ARBA" id="ARBA00022977"/>
    </source>
</evidence>
<comment type="cofactor">
    <cofactor evidence="9">
        <name>Mg(2+)</name>
        <dbReference type="ChEBI" id="CHEBI:18420"/>
    </cofactor>
    <text evidence="9">Binds 1 Mg(2+) ion per subunit.</text>
</comment>
<dbReference type="EC" id="2.5.1.3" evidence="9"/>
<feature type="binding site" evidence="9">
    <location>
        <begin position="189"/>
        <end position="190"/>
    </location>
    <ligand>
        <name>2-[(2R,5Z)-2-carboxy-4-methylthiazol-5(2H)-ylidene]ethyl phosphate</name>
        <dbReference type="ChEBI" id="CHEBI:62899"/>
    </ligand>
</feature>
<feature type="binding site" evidence="9">
    <location>
        <position position="140"/>
    </location>
    <ligand>
        <name>4-amino-2-methyl-5-(diphosphooxymethyl)pyrimidine</name>
        <dbReference type="ChEBI" id="CHEBI:57841"/>
    </ligand>
</feature>
<feature type="binding site" evidence="9">
    <location>
        <position position="169"/>
    </location>
    <ligand>
        <name>2-[(2R,5Z)-2-carboxy-4-methylthiazol-5(2H)-ylidene]ethyl phosphate</name>
        <dbReference type="ChEBI" id="CHEBI:62899"/>
    </ligand>
</feature>
<dbReference type="InterPro" id="IPR013785">
    <property type="entry name" value="Aldolase_TIM"/>
</dbReference>
<dbReference type="EMBL" id="JBHSZV010000010">
    <property type="protein sequence ID" value="MFC7060925.1"/>
    <property type="molecule type" value="Genomic_DNA"/>
</dbReference>
<keyword evidence="3 9" id="KW-0479">Metal-binding</keyword>
<dbReference type="RefSeq" id="WP_204708725.1">
    <property type="nucleotide sequence ID" value="NZ_JBHSZV010000010.1"/>
</dbReference>
<name>A0ABW2EF40_9BACI</name>
<sequence length="205" mass="22187">MELSQRLRKYLIMGSQNCERDPADILKEAIEGGITAFQFREKGPGSLQGEEKLALGKRLRELCRTHDVLFIVNDDSVLVDPLEADGIHVGQDDVDVQELRSLFPKKIIGLSISNEEELKGSAVDVVDYLGAGPMFATSTKVDAKEPVGVEWIKRVKFLYPGIPLVGIGGITVGNAREVMEVGADGVSAITAITAAKDVVRAVKLL</sequence>
<evidence type="ECO:0000256" key="4">
    <source>
        <dbReference type="ARBA" id="ARBA00022842"/>
    </source>
</evidence>
<evidence type="ECO:0000256" key="3">
    <source>
        <dbReference type="ARBA" id="ARBA00022723"/>
    </source>
</evidence>
<keyword evidence="4 9" id="KW-0460">Magnesium</keyword>
<dbReference type="PANTHER" id="PTHR20857:SF15">
    <property type="entry name" value="THIAMINE-PHOSPHATE SYNTHASE"/>
    <property type="match status" value="1"/>
</dbReference>
<protein>
    <recommendedName>
        <fullName evidence="9">Thiamine-phosphate synthase</fullName>
        <shortName evidence="9">TP synthase</shortName>
        <shortName evidence="9">TPS</shortName>
        <ecNumber evidence="9">2.5.1.3</ecNumber>
    </recommendedName>
    <alternativeName>
        <fullName evidence="9">Thiamine-phosphate pyrophosphorylase</fullName>
        <shortName evidence="9">TMP pyrophosphorylase</shortName>
        <shortName evidence="9">TMP-PPase</shortName>
    </alternativeName>
</protein>
<comment type="caution">
    <text evidence="13">The sequence shown here is derived from an EMBL/GenBank/DDBJ whole genome shotgun (WGS) entry which is preliminary data.</text>
</comment>
<evidence type="ECO:0000256" key="6">
    <source>
        <dbReference type="ARBA" id="ARBA00047334"/>
    </source>
</evidence>
<evidence type="ECO:0000256" key="2">
    <source>
        <dbReference type="ARBA" id="ARBA00022679"/>
    </source>
</evidence>
<evidence type="ECO:0000259" key="12">
    <source>
        <dbReference type="Pfam" id="PF02581"/>
    </source>
</evidence>
<comment type="catalytic activity">
    <reaction evidence="8 9 10">
        <text>2-[(2R,5Z)-2-carboxy-4-methylthiazol-5(2H)-ylidene]ethyl phosphate + 4-amino-2-methyl-5-(diphosphooxymethyl)pyrimidine + 2 H(+) = thiamine phosphate + CO2 + diphosphate</text>
        <dbReference type="Rhea" id="RHEA:47844"/>
        <dbReference type="ChEBI" id="CHEBI:15378"/>
        <dbReference type="ChEBI" id="CHEBI:16526"/>
        <dbReference type="ChEBI" id="CHEBI:33019"/>
        <dbReference type="ChEBI" id="CHEBI:37575"/>
        <dbReference type="ChEBI" id="CHEBI:57841"/>
        <dbReference type="ChEBI" id="CHEBI:62899"/>
        <dbReference type="EC" id="2.5.1.3"/>
    </reaction>
</comment>
<comment type="similarity">
    <text evidence="9 10">Belongs to the thiamine-phosphate synthase family.</text>
</comment>
<evidence type="ECO:0000256" key="9">
    <source>
        <dbReference type="HAMAP-Rule" id="MF_00097"/>
    </source>
</evidence>
<evidence type="ECO:0000313" key="13">
    <source>
        <dbReference type="EMBL" id="MFC7060925.1"/>
    </source>
</evidence>
<accession>A0ABW2EF40</accession>
<dbReference type="SUPFAM" id="SSF51391">
    <property type="entry name" value="Thiamin phosphate synthase"/>
    <property type="match status" value="1"/>
</dbReference>
<comment type="pathway">
    <text evidence="1 9 11">Cofactor biosynthesis; thiamine diphosphate biosynthesis; thiamine phosphate from 4-amino-2-methyl-5-diphosphomethylpyrimidine and 4-methyl-5-(2-phosphoethyl)-thiazole: step 1/1.</text>
</comment>
<feature type="domain" description="Thiamine phosphate synthase/TenI" evidence="12">
    <location>
        <begin position="10"/>
        <end position="192"/>
    </location>
</feature>
<comment type="catalytic activity">
    <reaction evidence="6 9 10">
        <text>4-methyl-5-(2-phosphooxyethyl)-thiazole + 4-amino-2-methyl-5-(diphosphooxymethyl)pyrimidine + H(+) = thiamine phosphate + diphosphate</text>
        <dbReference type="Rhea" id="RHEA:22328"/>
        <dbReference type="ChEBI" id="CHEBI:15378"/>
        <dbReference type="ChEBI" id="CHEBI:33019"/>
        <dbReference type="ChEBI" id="CHEBI:37575"/>
        <dbReference type="ChEBI" id="CHEBI:57841"/>
        <dbReference type="ChEBI" id="CHEBI:58296"/>
        <dbReference type="EC" id="2.5.1.3"/>
    </reaction>
</comment>
<evidence type="ECO:0000256" key="7">
    <source>
        <dbReference type="ARBA" id="ARBA00047851"/>
    </source>
</evidence>
<dbReference type="Pfam" id="PF02581">
    <property type="entry name" value="TMP-TENI"/>
    <property type="match status" value="1"/>
</dbReference>